<comment type="similarity">
    <text evidence="2">Belongs to the eukaryotic/archaeal RNase P protein component 1 family.</text>
</comment>
<reference evidence="4 5" key="1">
    <citation type="submission" date="2018-06" db="EMBL/GenBank/DDBJ databases">
        <title>The Genome of Cuscuta australis (Dodder) Provides Insight into the Evolution of Plant Parasitism.</title>
        <authorList>
            <person name="Liu H."/>
        </authorList>
    </citation>
    <scope>NUCLEOTIDE SEQUENCE [LARGE SCALE GENOMIC DNA]</scope>
    <source>
        <strain evidence="5">cv. Yunnan</strain>
        <tissue evidence="4">Vines</tissue>
    </source>
</reference>
<dbReference type="GO" id="GO:0030677">
    <property type="term" value="C:ribonuclease P complex"/>
    <property type="evidence" value="ECO:0007669"/>
    <property type="project" value="InterPro"/>
</dbReference>
<evidence type="ECO:0000313" key="5">
    <source>
        <dbReference type="Proteomes" id="UP000249390"/>
    </source>
</evidence>
<feature type="compositionally biased region" description="Polar residues" evidence="3">
    <location>
        <begin position="336"/>
        <end position="351"/>
    </location>
</feature>
<feature type="compositionally biased region" description="Polar residues" evidence="3">
    <location>
        <begin position="61"/>
        <end position="72"/>
    </location>
</feature>
<evidence type="ECO:0000313" key="4">
    <source>
        <dbReference type="EMBL" id="RAL51818.1"/>
    </source>
</evidence>
<protein>
    <submittedName>
        <fullName evidence="4">Uncharacterized protein</fullName>
    </submittedName>
</protein>
<dbReference type="InterPro" id="IPR023534">
    <property type="entry name" value="Rof/RNase_P-like"/>
</dbReference>
<dbReference type="InterPro" id="IPR016848">
    <property type="entry name" value="RNase_P/MRP_Rpp29-subunit"/>
</dbReference>
<dbReference type="GO" id="GO:0000172">
    <property type="term" value="C:ribonuclease MRP complex"/>
    <property type="evidence" value="ECO:0007669"/>
    <property type="project" value="InterPro"/>
</dbReference>
<dbReference type="InterPro" id="IPR002730">
    <property type="entry name" value="Rpp29/RNP1"/>
</dbReference>
<dbReference type="PANTHER" id="PTHR13348">
    <property type="entry name" value="RIBONUCLEASE P SUBUNIT P29"/>
    <property type="match status" value="1"/>
</dbReference>
<feature type="compositionally biased region" description="Basic and acidic residues" evidence="3">
    <location>
        <begin position="26"/>
        <end position="37"/>
    </location>
</feature>
<dbReference type="Pfam" id="PF01868">
    <property type="entry name" value="RNase_P-MRP_p29"/>
    <property type="match status" value="1"/>
</dbReference>
<dbReference type="GO" id="GO:0033204">
    <property type="term" value="F:ribonuclease P RNA binding"/>
    <property type="evidence" value="ECO:0007669"/>
    <property type="project" value="InterPro"/>
</dbReference>
<organism evidence="4 5">
    <name type="scientific">Cuscuta australis</name>
    <dbReference type="NCBI Taxonomy" id="267555"/>
    <lineage>
        <taxon>Eukaryota</taxon>
        <taxon>Viridiplantae</taxon>
        <taxon>Streptophyta</taxon>
        <taxon>Embryophyta</taxon>
        <taxon>Tracheophyta</taxon>
        <taxon>Spermatophyta</taxon>
        <taxon>Magnoliopsida</taxon>
        <taxon>eudicotyledons</taxon>
        <taxon>Gunneridae</taxon>
        <taxon>Pentapetalae</taxon>
        <taxon>asterids</taxon>
        <taxon>lamiids</taxon>
        <taxon>Solanales</taxon>
        <taxon>Convolvulaceae</taxon>
        <taxon>Cuscuteae</taxon>
        <taxon>Cuscuta</taxon>
        <taxon>Cuscuta subgen. Grammica</taxon>
        <taxon>Cuscuta sect. Cleistogrammica</taxon>
    </lineage>
</organism>
<dbReference type="InterPro" id="IPR036980">
    <property type="entry name" value="RNase_P/MRP_Rpp29_sf"/>
</dbReference>
<feature type="compositionally biased region" description="Polar residues" evidence="3">
    <location>
        <begin position="42"/>
        <end position="54"/>
    </location>
</feature>
<evidence type="ECO:0000256" key="3">
    <source>
        <dbReference type="SAM" id="MobiDB-lite"/>
    </source>
</evidence>
<accession>A0A328E5B6</accession>
<feature type="region of interest" description="Disordered" evidence="3">
    <location>
        <begin position="432"/>
        <end position="451"/>
    </location>
</feature>
<evidence type="ECO:0000256" key="1">
    <source>
        <dbReference type="ARBA" id="ARBA00004123"/>
    </source>
</evidence>
<feature type="region of interest" description="Disordered" evidence="3">
    <location>
        <begin position="26"/>
        <end position="81"/>
    </location>
</feature>
<evidence type="ECO:0000256" key="2">
    <source>
        <dbReference type="ARBA" id="ARBA00006181"/>
    </source>
</evidence>
<comment type="caution">
    <text evidence="4">The sequence shown here is derived from an EMBL/GenBank/DDBJ whole genome shotgun (WGS) entry which is preliminary data.</text>
</comment>
<dbReference type="Gene3D" id="2.30.30.210">
    <property type="entry name" value="Ribonuclease P/MRP, subunit p29"/>
    <property type="match status" value="1"/>
</dbReference>
<comment type="subcellular location">
    <subcellularLocation>
        <location evidence="1">Nucleus</location>
    </subcellularLocation>
</comment>
<dbReference type="SUPFAM" id="SSF101744">
    <property type="entry name" value="Rof/RNase P subunit-like"/>
    <property type="match status" value="1"/>
</dbReference>
<proteinExistence type="inferred from homology"/>
<feature type="region of interest" description="Disordered" evidence="3">
    <location>
        <begin position="336"/>
        <end position="357"/>
    </location>
</feature>
<dbReference type="GO" id="GO:0001682">
    <property type="term" value="P:tRNA 5'-leader removal"/>
    <property type="evidence" value="ECO:0007669"/>
    <property type="project" value="InterPro"/>
</dbReference>
<dbReference type="GO" id="GO:0005634">
    <property type="term" value="C:nucleus"/>
    <property type="evidence" value="ECO:0007669"/>
    <property type="project" value="UniProtKB-SubCell"/>
</dbReference>
<feature type="compositionally biased region" description="Low complexity" evidence="3">
    <location>
        <begin position="438"/>
        <end position="447"/>
    </location>
</feature>
<sequence length="524" mass="58589">MATEKAPEGQRKRALEALDRRFAQAESNLRRQQELQTKKQKTNTSAIPIGNQTPDKIDQKQLVSNTQTSNTPSRKDVESNHPAYLPLSHSVDMNLLSTVGEVANDRSTVDYVLHELLQHGDSAKKYIHGSRSVKMDNYILLDNVVPKSCMSNDASLRALKSQSKRSKRHMSLKQHKKCKSFDLPPEFHKYEIYKPMHEMWKCYIQKLIRSAGKNQLAQTLLNIDLHGALILVAECKLDGYTGLRGIMIRETAETFGIITEDNRFKAASNATCNHCANHNCSSHVSMAAFLNSSFGTPLETLQNNDVYLDMPSDFSSYLDRLFADVDSNPQSLLNQESTVPVSNDKNNFNENATERPANDDYSLNYVVSRGTQQEFTGSKNCDVVGGVTSCNNDMPTNNNNSSSCDPNNYNCSSNVNIVRENLPDPVFKVPEPPVLPVNDNNNNDSSNGCKNKKAENGSSIIIVNTISIVIVDTTIATKHDTRILVKPTSLKPMLQRRAFRTLSSFECKACLHAHIYNFLWPVTP</sequence>
<dbReference type="GO" id="GO:0006364">
    <property type="term" value="P:rRNA processing"/>
    <property type="evidence" value="ECO:0007669"/>
    <property type="project" value="TreeGrafter"/>
</dbReference>
<gene>
    <name evidence="4" type="ORF">DM860_010536</name>
</gene>
<dbReference type="PANTHER" id="PTHR13348:SF0">
    <property type="entry name" value="RIBONUCLEASE P PROTEIN SUBUNIT P29"/>
    <property type="match status" value="1"/>
</dbReference>
<dbReference type="EMBL" id="NQVE01000046">
    <property type="protein sequence ID" value="RAL51818.1"/>
    <property type="molecule type" value="Genomic_DNA"/>
</dbReference>
<name>A0A328E5B6_9ASTE</name>
<keyword evidence="5" id="KW-1185">Reference proteome</keyword>
<dbReference type="Proteomes" id="UP000249390">
    <property type="component" value="Unassembled WGS sequence"/>
</dbReference>
<dbReference type="AlphaFoldDB" id="A0A328E5B6"/>